<evidence type="ECO:0000256" key="1">
    <source>
        <dbReference type="ARBA" id="ARBA00004651"/>
    </source>
</evidence>
<comment type="similarity">
    <text evidence="8">Belongs to the binding-protein-dependent transport system permease family.</text>
</comment>
<evidence type="ECO:0000256" key="8">
    <source>
        <dbReference type="RuleBase" id="RU363032"/>
    </source>
</evidence>
<feature type="domain" description="ABC transmembrane type-1" evidence="9">
    <location>
        <begin position="73"/>
        <end position="265"/>
    </location>
</feature>
<dbReference type="CDD" id="cd06261">
    <property type="entry name" value="TM_PBP2"/>
    <property type="match status" value="1"/>
</dbReference>
<dbReference type="InterPro" id="IPR050901">
    <property type="entry name" value="BP-dep_ABC_trans_perm"/>
</dbReference>
<evidence type="ECO:0000256" key="7">
    <source>
        <dbReference type="ARBA" id="ARBA00023136"/>
    </source>
</evidence>
<dbReference type="PANTHER" id="PTHR32243:SF34">
    <property type="entry name" value="GALACTOOLIGOSACCHARIDES TRANSPORT SYSTEM PERMEASE PROTEIN GANQ"/>
    <property type="match status" value="1"/>
</dbReference>
<dbReference type="PANTHER" id="PTHR32243">
    <property type="entry name" value="MALTOSE TRANSPORT SYSTEM PERMEASE-RELATED"/>
    <property type="match status" value="1"/>
</dbReference>
<comment type="caution">
    <text evidence="10">The sequence shown here is derived from an EMBL/GenBank/DDBJ whole genome shotgun (WGS) entry which is preliminary data.</text>
</comment>
<dbReference type="EMBL" id="PZZP01000001">
    <property type="protein sequence ID" value="PTM59380.1"/>
    <property type="molecule type" value="Genomic_DNA"/>
</dbReference>
<feature type="transmembrane region" description="Helical" evidence="8">
    <location>
        <begin position="12"/>
        <end position="34"/>
    </location>
</feature>
<organism evidence="10 11">
    <name type="scientific">Desmospora activa DSM 45169</name>
    <dbReference type="NCBI Taxonomy" id="1121389"/>
    <lineage>
        <taxon>Bacteria</taxon>
        <taxon>Bacillati</taxon>
        <taxon>Bacillota</taxon>
        <taxon>Bacilli</taxon>
        <taxon>Bacillales</taxon>
        <taxon>Thermoactinomycetaceae</taxon>
        <taxon>Desmospora</taxon>
    </lineage>
</organism>
<dbReference type="SUPFAM" id="SSF161098">
    <property type="entry name" value="MetI-like"/>
    <property type="match status" value="1"/>
</dbReference>
<dbReference type="InterPro" id="IPR000515">
    <property type="entry name" value="MetI-like"/>
</dbReference>
<keyword evidence="3" id="KW-1003">Cell membrane</keyword>
<dbReference type="GO" id="GO:0015423">
    <property type="term" value="F:ABC-type maltose transporter activity"/>
    <property type="evidence" value="ECO:0007669"/>
    <property type="project" value="TreeGrafter"/>
</dbReference>
<evidence type="ECO:0000256" key="4">
    <source>
        <dbReference type="ARBA" id="ARBA00022597"/>
    </source>
</evidence>
<dbReference type="InterPro" id="IPR035906">
    <property type="entry name" value="MetI-like_sf"/>
</dbReference>
<dbReference type="AlphaFoldDB" id="A0A2T4ZBV4"/>
<feature type="transmembrane region" description="Helical" evidence="8">
    <location>
        <begin position="144"/>
        <end position="164"/>
    </location>
</feature>
<dbReference type="FunFam" id="1.10.3720.10:FF:000034">
    <property type="entry name" value="Sugar ABC transporter permease"/>
    <property type="match status" value="1"/>
</dbReference>
<keyword evidence="11" id="KW-1185">Reference proteome</keyword>
<gene>
    <name evidence="10" type="ORF">C8J48_1997</name>
</gene>
<evidence type="ECO:0000256" key="2">
    <source>
        <dbReference type="ARBA" id="ARBA00022448"/>
    </source>
</evidence>
<keyword evidence="2 8" id="KW-0813">Transport</keyword>
<evidence type="ECO:0000313" key="10">
    <source>
        <dbReference type="EMBL" id="PTM59380.1"/>
    </source>
</evidence>
<dbReference type="Pfam" id="PF00528">
    <property type="entry name" value="BPD_transp_1"/>
    <property type="match status" value="1"/>
</dbReference>
<dbReference type="Gene3D" id="1.10.3720.10">
    <property type="entry name" value="MetI-like"/>
    <property type="match status" value="1"/>
</dbReference>
<accession>A0A2T4ZBV4</accession>
<evidence type="ECO:0000313" key="11">
    <source>
        <dbReference type="Proteomes" id="UP000241639"/>
    </source>
</evidence>
<dbReference type="PROSITE" id="PS50928">
    <property type="entry name" value="ABC_TM1"/>
    <property type="match status" value="1"/>
</dbReference>
<keyword evidence="6 8" id="KW-1133">Transmembrane helix</keyword>
<reference evidence="10 11" key="1">
    <citation type="submission" date="2018-04" db="EMBL/GenBank/DDBJ databases">
        <title>Genomic Encyclopedia of Archaeal and Bacterial Type Strains, Phase II (KMG-II): from individual species to whole genera.</title>
        <authorList>
            <person name="Goeker M."/>
        </authorList>
    </citation>
    <scope>NUCLEOTIDE SEQUENCE [LARGE SCALE GENOMIC DNA]</scope>
    <source>
        <strain evidence="10 11">DSM 45169</strain>
    </source>
</reference>
<keyword evidence="4" id="KW-0762">Sugar transport</keyword>
<dbReference type="Proteomes" id="UP000241639">
    <property type="component" value="Unassembled WGS sequence"/>
</dbReference>
<comment type="subcellular location">
    <subcellularLocation>
        <location evidence="1 8">Cell membrane</location>
        <topology evidence="1 8">Multi-pass membrane protein</topology>
    </subcellularLocation>
</comment>
<feature type="transmembrane region" description="Helical" evidence="8">
    <location>
        <begin position="243"/>
        <end position="265"/>
    </location>
</feature>
<keyword evidence="7 8" id="KW-0472">Membrane</keyword>
<evidence type="ECO:0000256" key="6">
    <source>
        <dbReference type="ARBA" id="ARBA00022989"/>
    </source>
</evidence>
<proteinExistence type="inferred from homology"/>
<evidence type="ECO:0000259" key="9">
    <source>
        <dbReference type="PROSITE" id="PS50928"/>
    </source>
</evidence>
<evidence type="ECO:0000256" key="3">
    <source>
        <dbReference type="ARBA" id="ARBA00022475"/>
    </source>
</evidence>
<sequence length="280" mass="31344">MSEQTKTNIGLGLTYVILLVMVVVTLFPIVWTIGASLNPGTSLFSTQLIPEKATLTHYQYLLTDPNSSYLTWYKNSLKISFYTAILSVLLTSITAFAFSRYQFIGRKYTLMAFLVLQMFPSLMAMVAFYVLLNMVGLLDNHWGLILIYLGGQIPFNAWLMKGYMDTIPRGLDEAARIDGAGHLTVFFRIMMPLCTPILAVVFLFNFMAPMMDFLLPQIVLTSPENKTLAVGLFDMINDRFGQYYTRFAAGSVLVALPIAAVYLMLQRYFISGLTSGATKG</sequence>
<keyword evidence="5 8" id="KW-0812">Transmembrane</keyword>
<name>A0A2T4ZBV4_9BACL</name>
<dbReference type="GO" id="GO:0005886">
    <property type="term" value="C:plasma membrane"/>
    <property type="evidence" value="ECO:0007669"/>
    <property type="project" value="UniProtKB-SubCell"/>
</dbReference>
<evidence type="ECO:0000256" key="5">
    <source>
        <dbReference type="ARBA" id="ARBA00022692"/>
    </source>
</evidence>
<feature type="transmembrane region" description="Helical" evidence="8">
    <location>
        <begin position="79"/>
        <end position="98"/>
    </location>
</feature>
<feature type="transmembrane region" description="Helical" evidence="8">
    <location>
        <begin position="185"/>
        <end position="207"/>
    </location>
</feature>
<dbReference type="OrthoDB" id="9794684at2"/>
<feature type="transmembrane region" description="Helical" evidence="8">
    <location>
        <begin position="110"/>
        <end position="132"/>
    </location>
</feature>
<protein>
    <submittedName>
        <fullName evidence="10">Carbohydrate ABC transporter membrane protein 2 (CUT1 family)</fullName>
    </submittedName>
</protein>
<dbReference type="GO" id="GO:0042956">
    <property type="term" value="P:maltodextrin transmembrane transport"/>
    <property type="evidence" value="ECO:0007669"/>
    <property type="project" value="TreeGrafter"/>
</dbReference>